<dbReference type="RefSeq" id="WP_033058588.1">
    <property type="nucleotide sequence ID" value="NZ_AZQQ01000082.1"/>
</dbReference>
<dbReference type="AlphaFoldDB" id="A0A059L1A9"/>
<accession>A0A059L1A9</accession>
<organism evidence="1 2">
    <name type="scientific">Pseudomonas mandelii PD30</name>
    <dbReference type="NCBI Taxonomy" id="1419583"/>
    <lineage>
        <taxon>Bacteria</taxon>
        <taxon>Pseudomonadati</taxon>
        <taxon>Pseudomonadota</taxon>
        <taxon>Gammaproteobacteria</taxon>
        <taxon>Pseudomonadales</taxon>
        <taxon>Pseudomonadaceae</taxon>
        <taxon>Pseudomonas</taxon>
    </lineage>
</organism>
<evidence type="ECO:0000313" key="2">
    <source>
        <dbReference type="Proteomes" id="UP000026739"/>
    </source>
</evidence>
<dbReference type="EMBL" id="AZQQ01000082">
    <property type="protein sequence ID" value="KDD67784.1"/>
    <property type="molecule type" value="Genomic_DNA"/>
</dbReference>
<sequence>MITQIQSSASWTDTLKARKNHLTALLKIVDIKTGKTTMVQTLTVNLIKAEMSHVESQLKGRQ</sequence>
<name>A0A059L1A9_9PSED</name>
<comment type="caution">
    <text evidence="1">The sequence shown here is derived from an EMBL/GenBank/DDBJ whole genome shotgun (WGS) entry which is preliminary data.</text>
</comment>
<gene>
    <name evidence="1" type="ORF">V466_17835</name>
</gene>
<dbReference type="Proteomes" id="UP000026739">
    <property type="component" value="Unassembled WGS sequence"/>
</dbReference>
<reference evidence="1 2" key="1">
    <citation type="submission" date="2013-12" db="EMBL/GenBank/DDBJ databases">
        <authorList>
            <person name="Formusa P.A."/>
            <person name="Habash M."/>
            <person name="Lee H."/>
            <person name="Trevors J.T."/>
        </authorList>
    </citation>
    <scope>NUCLEOTIDE SEQUENCE [LARGE SCALE GENOMIC DNA]</scope>
    <source>
        <strain evidence="1 2">PD30</strain>
    </source>
</reference>
<proteinExistence type="predicted"/>
<evidence type="ECO:0000313" key="1">
    <source>
        <dbReference type="EMBL" id="KDD67784.1"/>
    </source>
</evidence>
<protein>
    <submittedName>
        <fullName evidence="1">Uncharacterized protein</fullName>
    </submittedName>
</protein>